<dbReference type="Proteomes" id="UP000054770">
    <property type="component" value="Unassembled WGS sequence"/>
</dbReference>
<name>A0A158KGZ0_9BURK</name>
<proteinExistence type="predicted"/>
<comment type="caution">
    <text evidence="1">The sequence shown here is derived from an EMBL/GenBank/DDBJ whole genome shotgun (WGS) entry which is preliminary data.</text>
</comment>
<evidence type="ECO:0000313" key="2">
    <source>
        <dbReference type="Proteomes" id="UP000054770"/>
    </source>
</evidence>
<dbReference type="EMBL" id="FCON02000086">
    <property type="protein sequence ID" value="SAL79701.1"/>
    <property type="molecule type" value="Genomic_DNA"/>
</dbReference>
<accession>A0A158KGZ0</accession>
<reference evidence="1" key="1">
    <citation type="submission" date="2016-01" db="EMBL/GenBank/DDBJ databases">
        <authorList>
            <person name="Peeters C."/>
        </authorList>
    </citation>
    <scope>NUCLEOTIDE SEQUENCE [LARGE SCALE GENOMIC DNA]</scope>
    <source>
        <strain evidence="1">LMG 22940</strain>
    </source>
</reference>
<dbReference type="AlphaFoldDB" id="A0A158KGZ0"/>
<gene>
    <name evidence="1" type="ORF">AWB68_05694</name>
</gene>
<organism evidence="1 2">
    <name type="scientific">Caballeronia choica</name>
    <dbReference type="NCBI Taxonomy" id="326476"/>
    <lineage>
        <taxon>Bacteria</taxon>
        <taxon>Pseudomonadati</taxon>
        <taxon>Pseudomonadota</taxon>
        <taxon>Betaproteobacteria</taxon>
        <taxon>Burkholderiales</taxon>
        <taxon>Burkholderiaceae</taxon>
        <taxon>Caballeronia</taxon>
    </lineage>
</organism>
<protein>
    <submittedName>
        <fullName evidence="1">Uncharacterized protein</fullName>
    </submittedName>
</protein>
<keyword evidence="2" id="KW-1185">Reference proteome</keyword>
<sequence length="77" mass="8469">MIRPFAAIASIMNLLWIFLALCPVGLVSLIGFAAHIDPLSGRWRALKPWPERGAWLRERIAFYVAVIACSESPSSGS</sequence>
<evidence type="ECO:0000313" key="1">
    <source>
        <dbReference type="EMBL" id="SAL79701.1"/>
    </source>
</evidence>